<accession>A0A9D4CPT5</accession>
<reference evidence="2" key="2">
    <citation type="submission" date="2020-11" db="EMBL/GenBank/DDBJ databases">
        <authorList>
            <person name="McCartney M.A."/>
            <person name="Auch B."/>
            <person name="Kono T."/>
            <person name="Mallez S."/>
            <person name="Becker A."/>
            <person name="Gohl D.M."/>
            <person name="Silverstein K.A.T."/>
            <person name="Koren S."/>
            <person name="Bechman K.B."/>
            <person name="Herman A."/>
            <person name="Abrahante J.E."/>
            <person name="Garbe J."/>
        </authorList>
    </citation>
    <scope>NUCLEOTIDE SEQUENCE</scope>
    <source>
        <strain evidence="2">Duluth1</strain>
        <tissue evidence="2">Whole animal</tissue>
    </source>
</reference>
<protein>
    <submittedName>
        <fullName evidence="2">Uncharacterized protein</fullName>
    </submittedName>
</protein>
<proteinExistence type="predicted"/>
<keyword evidence="1" id="KW-0472">Membrane</keyword>
<organism evidence="2 3">
    <name type="scientific">Dreissena polymorpha</name>
    <name type="common">Zebra mussel</name>
    <name type="synonym">Mytilus polymorpha</name>
    <dbReference type="NCBI Taxonomy" id="45954"/>
    <lineage>
        <taxon>Eukaryota</taxon>
        <taxon>Metazoa</taxon>
        <taxon>Spiralia</taxon>
        <taxon>Lophotrochozoa</taxon>
        <taxon>Mollusca</taxon>
        <taxon>Bivalvia</taxon>
        <taxon>Autobranchia</taxon>
        <taxon>Heteroconchia</taxon>
        <taxon>Euheterodonta</taxon>
        <taxon>Imparidentia</taxon>
        <taxon>Neoheterodontei</taxon>
        <taxon>Myida</taxon>
        <taxon>Dreissenoidea</taxon>
        <taxon>Dreissenidae</taxon>
        <taxon>Dreissena</taxon>
    </lineage>
</organism>
<dbReference type="EMBL" id="JAIWYP010000012">
    <property type="protein sequence ID" value="KAH3728656.1"/>
    <property type="molecule type" value="Genomic_DNA"/>
</dbReference>
<keyword evidence="1" id="KW-1133">Transmembrane helix</keyword>
<dbReference type="Proteomes" id="UP000828390">
    <property type="component" value="Unassembled WGS sequence"/>
</dbReference>
<evidence type="ECO:0000313" key="3">
    <source>
        <dbReference type="Proteomes" id="UP000828390"/>
    </source>
</evidence>
<gene>
    <name evidence="2" type="ORF">DPMN_054615</name>
</gene>
<comment type="caution">
    <text evidence="2">The sequence shown here is derived from an EMBL/GenBank/DDBJ whole genome shotgun (WGS) entry which is preliminary data.</text>
</comment>
<evidence type="ECO:0000256" key="1">
    <source>
        <dbReference type="SAM" id="Phobius"/>
    </source>
</evidence>
<dbReference type="AlphaFoldDB" id="A0A9D4CPT5"/>
<reference evidence="2" key="1">
    <citation type="journal article" date="2019" name="bioRxiv">
        <title>The Genome of the Zebra Mussel, Dreissena polymorpha: A Resource for Invasive Species Research.</title>
        <authorList>
            <person name="McCartney M.A."/>
            <person name="Auch B."/>
            <person name="Kono T."/>
            <person name="Mallez S."/>
            <person name="Zhang Y."/>
            <person name="Obille A."/>
            <person name="Becker A."/>
            <person name="Abrahante J.E."/>
            <person name="Garbe J."/>
            <person name="Badalamenti J.P."/>
            <person name="Herman A."/>
            <person name="Mangelson H."/>
            <person name="Liachko I."/>
            <person name="Sullivan S."/>
            <person name="Sone E.D."/>
            <person name="Koren S."/>
            <person name="Silverstein K.A.T."/>
            <person name="Beckman K.B."/>
            <person name="Gohl D.M."/>
        </authorList>
    </citation>
    <scope>NUCLEOTIDE SEQUENCE</scope>
    <source>
        <strain evidence="2">Duluth1</strain>
        <tissue evidence="2">Whole animal</tissue>
    </source>
</reference>
<sequence length="83" mass="9387">MDVTVQRCQSDTDYRGTFWEATLEGDMKSLPCEDGFKGNVFKGVWSTVNMKRIMMFGDIFVLTLCMLGCLSSDKLVSAEFLKL</sequence>
<name>A0A9D4CPT5_DREPO</name>
<keyword evidence="3" id="KW-1185">Reference proteome</keyword>
<evidence type="ECO:0000313" key="2">
    <source>
        <dbReference type="EMBL" id="KAH3728656.1"/>
    </source>
</evidence>
<feature type="transmembrane region" description="Helical" evidence="1">
    <location>
        <begin position="53"/>
        <end position="72"/>
    </location>
</feature>
<keyword evidence="1" id="KW-0812">Transmembrane</keyword>